<reference evidence="1 2" key="1">
    <citation type="submission" date="2024-04" db="EMBL/GenBank/DDBJ databases">
        <title>Tritrichomonas musculus Genome.</title>
        <authorList>
            <person name="Alves-Ferreira E."/>
            <person name="Grigg M."/>
            <person name="Lorenzi H."/>
            <person name="Galac M."/>
        </authorList>
    </citation>
    <scope>NUCLEOTIDE SEQUENCE [LARGE SCALE GENOMIC DNA]</scope>
    <source>
        <strain evidence="1 2">EAF2021</strain>
    </source>
</reference>
<name>A0ABR2HD76_9EUKA</name>
<proteinExistence type="predicted"/>
<protein>
    <submittedName>
        <fullName evidence="1">Uncharacterized protein</fullName>
    </submittedName>
</protein>
<sequence>MKSTSYPNATYLNIVFDIEEDRYVEFEVDMKNRSGRMRCEKLSLDCRVIFSVQNGILFINSEGLPTSIDLDMASALSMVRRFIWIENPSSDPISSSLNAVLNDVIDDKSITKNSMVNTFSEYIKNDRAAVNYADEAKKYISNLTFINGDFDMSFKEVDLSRVKYIVAYYQCPSDHYFRMSFIVVYNNVKKTGRLLVFTGSGEFKYTVADVTSNQSGDGIAASFYIGVDGGNFPTHDDLVIDTGAYREFKYVRFVETDEAMMGSLMDLFSIYKLSNYPTTSECDARYVMKEGALDSQSLMSAFTNFIQSDITTRDYYGLAEKHVACLTFDPTSIEISLQDVPPKAKYVIVKLDDDGYNAPKSINIVVVFDLINYKGSAIMWLGGVANTPHAITDATGELYHDSQVNKDCISIDMSFLSSLDYRDYDLMYGHYDPLVDTGAYGIFKYIEFIEADNDDSLDELIGGLMKLFNDYTLSRHNLKPSTTITHYCPIEAGEEITDFKVGKPVFLSGHVYKRVNGKWVSSTATDSTDCICSVIVDGSYKEFVGVITSVDESNGCITFATHGDMLFTVDDANLYQIGDVILFNGKILDEDYAMTLRIQQSIVGKVTGKINETTLAVFRS</sequence>
<accession>A0ABR2HD76</accession>
<comment type="caution">
    <text evidence="1">The sequence shown here is derived from an EMBL/GenBank/DDBJ whole genome shotgun (WGS) entry which is preliminary data.</text>
</comment>
<gene>
    <name evidence="1" type="ORF">M9Y10_024231</name>
</gene>
<evidence type="ECO:0000313" key="1">
    <source>
        <dbReference type="EMBL" id="KAK8844374.1"/>
    </source>
</evidence>
<dbReference type="EMBL" id="JAPFFF010000032">
    <property type="protein sequence ID" value="KAK8844374.1"/>
    <property type="molecule type" value="Genomic_DNA"/>
</dbReference>
<evidence type="ECO:0000313" key="2">
    <source>
        <dbReference type="Proteomes" id="UP001470230"/>
    </source>
</evidence>
<organism evidence="1 2">
    <name type="scientific">Tritrichomonas musculus</name>
    <dbReference type="NCBI Taxonomy" id="1915356"/>
    <lineage>
        <taxon>Eukaryota</taxon>
        <taxon>Metamonada</taxon>
        <taxon>Parabasalia</taxon>
        <taxon>Tritrichomonadida</taxon>
        <taxon>Tritrichomonadidae</taxon>
        <taxon>Tritrichomonas</taxon>
    </lineage>
</organism>
<dbReference type="Proteomes" id="UP001470230">
    <property type="component" value="Unassembled WGS sequence"/>
</dbReference>
<keyword evidence="2" id="KW-1185">Reference proteome</keyword>